<dbReference type="Gene3D" id="1.20.120.530">
    <property type="entry name" value="GntR ligand-binding domain-like"/>
    <property type="match status" value="1"/>
</dbReference>
<protein>
    <submittedName>
        <fullName evidence="5">FadR/GntR family transcriptional regulator</fullName>
    </submittedName>
</protein>
<evidence type="ECO:0000259" key="4">
    <source>
        <dbReference type="PROSITE" id="PS50949"/>
    </source>
</evidence>
<keyword evidence="1" id="KW-0805">Transcription regulation</keyword>
<evidence type="ECO:0000313" key="6">
    <source>
        <dbReference type="Proteomes" id="UP001501074"/>
    </source>
</evidence>
<dbReference type="Proteomes" id="UP001501074">
    <property type="component" value="Unassembled WGS sequence"/>
</dbReference>
<evidence type="ECO:0000313" key="5">
    <source>
        <dbReference type="EMBL" id="GAA3625598.1"/>
    </source>
</evidence>
<comment type="caution">
    <text evidence="5">The sequence shown here is derived from an EMBL/GenBank/DDBJ whole genome shotgun (WGS) entry which is preliminary data.</text>
</comment>
<evidence type="ECO:0000256" key="3">
    <source>
        <dbReference type="ARBA" id="ARBA00023163"/>
    </source>
</evidence>
<reference evidence="6" key="1">
    <citation type="journal article" date="2019" name="Int. J. Syst. Evol. Microbiol.">
        <title>The Global Catalogue of Microorganisms (GCM) 10K type strain sequencing project: providing services to taxonomists for standard genome sequencing and annotation.</title>
        <authorList>
            <consortium name="The Broad Institute Genomics Platform"/>
            <consortium name="The Broad Institute Genome Sequencing Center for Infectious Disease"/>
            <person name="Wu L."/>
            <person name="Ma J."/>
        </authorList>
    </citation>
    <scope>NUCLEOTIDE SEQUENCE [LARGE SCALE GENOMIC DNA]</scope>
    <source>
        <strain evidence="6">JCM 16902</strain>
    </source>
</reference>
<accession>A0ABP7A5V6</accession>
<name>A0ABP7A5V6_9ACTN</name>
<keyword evidence="3" id="KW-0804">Transcription</keyword>
<dbReference type="PROSITE" id="PS50949">
    <property type="entry name" value="HTH_GNTR"/>
    <property type="match status" value="1"/>
</dbReference>
<dbReference type="SUPFAM" id="SSF46785">
    <property type="entry name" value="Winged helix' DNA-binding domain"/>
    <property type="match status" value="1"/>
</dbReference>
<dbReference type="InterPro" id="IPR011711">
    <property type="entry name" value="GntR_C"/>
</dbReference>
<dbReference type="Pfam" id="PF07729">
    <property type="entry name" value="FCD"/>
    <property type="match status" value="1"/>
</dbReference>
<organism evidence="5 6">
    <name type="scientific">Kineosporia mesophila</name>
    <dbReference type="NCBI Taxonomy" id="566012"/>
    <lineage>
        <taxon>Bacteria</taxon>
        <taxon>Bacillati</taxon>
        <taxon>Actinomycetota</taxon>
        <taxon>Actinomycetes</taxon>
        <taxon>Kineosporiales</taxon>
        <taxon>Kineosporiaceae</taxon>
        <taxon>Kineosporia</taxon>
    </lineage>
</organism>
<dbReference type="PRINTS" id="PR00035">
    <property type="entry name" value="HTHGNTR"/>
</dbReference>
<evidence type="ECO:0000256" key="2">
    <source>
        <dbReference type="ARBA" id="ARBA00023125"/>
    </source>
</evidence>
<keyword evidence="2" id="KW-0238">DNA-binding</keyword>
<dbReference type="PANTHER" id="PTHR43537">
    <property type="entry name" value="TRANSCRIPTIONAL REGULATOR, GNTR FAMILY"/>
    <property type="match status" value="1"/>
</dbReference>
<gene>
    <name evidence="5" type="ORF">GCM10022223_48460</name>
</gene>
<sequence length="233" mass="25838">MKVGDAVAREILSRITRQRLTPGTRLPPEAQMMTEYRVGRSTLREALRILEVNGLIAIRPGPGGGPMVREFSAHDFGRTASLFLQSRGLTLRELVEARLLLEPVAARLAATRRSSQDAARLGLAATADPLQDSEYRRATDDFHTLVVETASSGVIGMFALALKEVFRVRVRELIVPGADRAEILRTHGQIADAIRGGRAQEAERVMGDHMSDYARRIEESHPTLMDEVVDWMQ</sequence>
<dbReference type="Gene3D" id="1.10.10.10">
    <property type="entry name" value="Winged helix-like DNA-binding domain superfamily/Winged helix DNA-binding domain"/>
    <property type="match status" value="1"/>
</dbReference>
<feature type="domain" description="HTH gntR-type" evidence="4">
    <location>
        <begin position="1"/>
        <end position="71"/>
    </location>
</feature>
<dbReference type="SMART" id="SM00345">
    <property type="entry name" value="HTH_GNTR"/>
    <property type="match status" value="1"/>
</dbReference>
<dbReference type="InterPro" id="IPR000524">
    <property type="entry name" value="Tscrpt_reg_HTH_GntR"/>
</dbReference>
<dbReference type="SMART" id="SM00895">
    <property type="entry name" value="FCD"/>
    <property type="match status" value="1"/>
</dbReference>
<dbReference type="SUPFAM" id="SSF48008">
    <property type="entry name" value="GntR ligand-binding domain-like"/>
    <property type="match status" value="1"/>
</dbReference>
<dbReference type="PANTHER" id="PTHR43537:SF44">
    <property type="entry name" value="GNTR FAMILY REGULATORY PROTEIN"/>
    <property type="match status" value="1"/>
</dbReference>
<dbReference type="RefSeq" id="WP_231484685.1">
    <property type="nucleotide sequence ID" value="NZ_BAAAZO010000009.1"/>
</dbReference>
<dbReference type="InterPro" id="IPR036388">
    <property type="entry name" value="WH-like_DNA-bd_sf"/>
</dbReference>
<evidence type="ECO:0000256" key="1">
    <source>
        <dbReference type="ARBA" id="ARBA00023015"/>
    </source>
</evidence>
<dbReference type="InterPro" id="IPR008920">
    <property type="entry name" value="TF_FadR/GntR_C"/>
</dbReference>
<dbReference type="CDD" id="cd07377">
    <property type="entry name" value="WHTH_GntR"/>
    <property type="match status" value="1"/>
</dbReference>
<dbReference type="InterPro" id="IPR036390">
    <property type="entry name" value="WH_DNA-bd_sf"/>
</dbReference>
<keyword evidence="6" id="KW-1185">Reference proteome</keyword>
<dbReference type="Pfam" id="PF00392">
    <property type="entry name" value="GntR"/>
    <property type="match status" value="1"/>
</dbReference>
<dbReference type="EMBL" id="BAAAZO010000009">
    <property type="protein sequence ID" value="GAA3625598.1"/>
    <property type="molecule type" value="Genomic_DNA"/>
</dbReference>
<proteinExistence type="predicted"/>